<evidence type="ECO:0000256" key="1">
    <source>
        <dbReference type="SAM" id="Phobius"/>
    </source>
</evidence>
<feature type="transmembrane region" description="Helical" evidence="1">
    <location>
        <begin position="48"/>
        <end position="67"/>
    </location>
</feature>
<dbReference type="EMBL" id="JAWDJT010000001">
    <property type="protein sequence ID" value="MDU0369090.1"/>
    <property type="molecule type" value="Genomic_DNA"/>
</dbReference>
<gene>
    <name evidence="2" type="ORF">ROI90_01685</name>
</gene>
<keyword evidence="1" id="KW-0812">Transmembrane</keyword>
<keyword evidence="1" id="KW-0472">Membrane</keyword>
<proteinExistence type="predicted"/>
<evidence type="ECO:0000313" key="3">
    <source>
        <dbReference type="Proteomes" id="UP001250698"/>
    </source>
</evidence>
<organism evidence="2 3">
    <name type="scientific">Hymenobacter endophyticus</name>
    <dbReference type="NCBI Taxonomy" id="3076335"/>
    <lineage>
        <taxon>Bacteria</taxon>
        <taxon>Pseudomonadati</taxon>
        <taxon>Bacteroidota</taxon>
        <taxon>Cytophagia</taxon>
        <taxon>Cytophagales</taxon>
        <taxon>Hymenobacteraceae</taxon>
        <taxon>Hymenobacter</taxon>
    </lineage>
</organism>
<evidence type="ECO:0008006" key="4">
    <source>
        <dbReference type="Google" id="ProtNLM"/>
    </source>
</evidence>
<dbReference type="Proteomes" id="UP001250698">
    <property type="component" value="Unassembled WGS sequence"/>
</dbReference>
<protein>
    <recommendedName>
        <fullName evidence="4">DUF202 domain-containing protein</fullName>
    </recommendedName>
</protein>
<feature type="transmembrane region" description="Helical" evidence="1">
    <location>
        <begin position="25"/>
        <end position="42"/>
    </location>
</feature>
<comment type="caution">
    <text evidence="2">The sequence shown here is derived from an EMBL/GenBank/DDBJ whole genome shotgun (WGS) entry which is preliminary data.</text>
</comment>
<dbReference type="RefSeq" id="WP_315996604.1">
    <property type="nucleotide sequence ID" value="NZ_JAWDJT010000001.1"/>
</dbReference>
<reference evidence="2 3" key="1">
    <citation type="submission" date="2023-10" db="EMBL/GenBank/DDBJ databases">
        <title>Hymenobacter endophyticus sp. nov., an isolate from the leaf tissues of wheat.</title>
        <authorList>
            <person name="Dai Y."/>
        </authorList>
    </citation>
    <scope>NUCLEOTIDE SEQUENCE [LARGE SCALE GENOMIC DNA]</scope>
    <source>
        <strain evidence="2 3">ZK17L-C2</strain>
    </source>
</reference>
<evidence type="ECO:0000313" key="2">
    <source>
        <dbReference type="EMBL" id="MDU0369090.1"/>
    </source>
</evidence>
<keyword evidence="3" id="KW-1185">Reference proteome</keyword>
<sequence>MHTPSKQPQTALDELSKLRRYQRKGQFCFIAGVSLVLLDQLVSSEISTFSGVGILFASLGSVGYVLVRKDIANEQQLMQETELRKRMRLDE</sequence>
<accession>A0ABU3TCS6</accession>
<keyword evidence="1" id="KW-1133">Transmembrane helix</keyword>
<name>A0ABU3TCS6_9BACT</name>